<name>A0A2R6QZ90_ACTCC</name>
<sequence length="781" mass="85491">MGTHQGIFPKVSHVKNSVGGSWYILKDILGNVKDKMLGNPQRQSHTTNDAADSTADATASEVITTQNIKDISELPEGKSTVMSSEFCEDGISSTAASCLLEENSFKNLMNAKDSESFQSCANADTTALREPGSIVQSSRSLAKPDNDENNTTNATSHIKAECSSADSVHVEASKVLKHQVLNKLAEPAHLAQLPEAEVVSHSNEKNIETSVVSRILGENSSEYVDQLGNMSDSSKLVQSEYGHMKPGRVVSKMINFVKDHKAKSEKLSFFPKPTGDSRMPNSGSAVYGLRSGSSIDDVQKTIADFFRKRINDRVSGDMTSEKNDSTIPNCPEVSNETAGRGVVQSYDIKGLIDCINGLPRDQSINSSRDTTVSNKTDKTSNVGAIRGTQSEANTPRSDIKRTNTSLKDSNNFKIREHDPGAGAGAGALFKIFGTNSKTEDNKGSSAHVAAFDCIKSKPRLEVPHPTSKQGLEGSDKNKVLIRFLPRFSVWSDIEPIFKDCGCITKIEFHAKGSSFKTACIYFKTKEGMQKALTKTGVMMKHQCLVLEAACSTDNNPSKTVIPDLIGFPDVPASLVKNPIRTVMIKELTPSISSSDIEKALAFCGSNVSGFFFGSSSSVAYVEFEREEGKQRALVRHSVNVSGKQLRIFRIDVPRTTAVRISNLNVEKVKGKLKTICDTYGEVMHIFVRSKDIVDVHFKLAEWPNMLKILNGLNGLKVDDSQWIAQPAPVFPAEVLHVLWSHPNQRRHVTTQIHSLLQKIVENPAAARVQLSSLTNEYYRMD</sequence>
<dbReference type="InterPro" id="IPR035979">
    <property type="entry name" value="RBD_domain_sf"/>
</dbReference>
<protein>
    <submittedName>
        <fullName evidence="4">GPI-anchored adhesin-like protein</fullName>
    </submittedName>
</protein>
<dbReference type="InterPro" id="IPR012677">
    <property type="entry name" value="Nucleotide-bd_a/b_plait_sf"/>
</dbReference>
<keyword evidence="5" id="KW-1185">Reference proteome</keyword>
<evidence type="ECO:0000256" key="1">
    <source>
        <dbReference type="PROSITE-ProRule" id="PRU00176"/>
    </source>
</evidence>
<keyword evidence="1" id="KW-0694">RNA-binding</keyword>
<organism evidence="4 5">
    <name type="scientific">Actinidia chinensis var. chinensis</name>
    <name type="common">Chinese soft-hair kiwi</name>
    <dbReference type="NCBI Taxonomy" id="1590841"/>
    <lineage>
        <taxon>Eukaryota</taxon>
        <taxon>Viridiplantae</taxon>
        <taxon>Streptophyta</taxon>
        <taxon>Embryophyta</taxon>
        <taxon>Tracheophyta</taxon>
        <taxon>Spermatophyta</taxon>
        <taxon>Magnoliopsida</taxon>
        <taxon>eudicotyledons</taxon>
        <taxon>Gunneridae</taxon>
        <taxon>Pentapetalae</taxon>
        <taxon>asterids</taxon>
        <taxon>Ericales</taxon>
        <taxon>Actinidiaceae</taxon>
        <taxon>Actinidia</taxon>
    </lineage>
</organism>
<reference evidence="4 5" key="1">
    <citation type="submission" date="2017-07" db="EMBL/GenBank/DDBJ databases">
        <title>An improved, manually edited Actinidia chinensis var. chinensis (kiwifruit) genome highlights the challenges associated with draft genomes and gene prediction in plants.</title>
        <authorList>
            <person name="Pilkington S."/>
            <person name="Crowhurst R."/>
            <person name="Hilario E."/>
            <person name="Nardozza S."/>
            <person name="Fraser L."/>
            <person name="Peng Y."/>
            <person name="Gunaseelan K."/>
            <person name="Simpson R."/>
            <person name="Tahir J."/>
            <person name="Deroles S."/>
            <person name="Templeton K."/>
            <person name="Luo Z."/>
            <person name="Davy M."/>
            <person name="Cheng C."/>
            <person name="Mcneilage M."/>
            <person name="Scaglione D."/>
            <person name="Liu Y."/>
            <person name="Zhang Q."/>
            <person name="Datson P."/>
            <person name="De Silva N."/>
            <person name="Gardiner S."/>
            <person name="Bassett H."/>
            <person name="Chagne D."/>
            <person name="Mccallum J."/>
            <person name="Dzierzon H."/>
            <person name="Deng C."/>
            <person name="Wang Y.-Y."/>
            <person name="Barron N."/>
            <person name="Manako K."/>
            <person name="Bowen J."/>
            <person name="Foster T."/>
            <person name="Erridge Z."/>
            <person name="Tiffin H."/>
            <person name="Waite C."/>
            <person name="Davies K."/>
            <person name="Grierson E."/>
            <person name="Laing W."/>
            <person name="Kirk R."/>
            <person name="Chen X."/>
            <person name="Wood M."/>
            <person name="Montefiori M."/>
            <person name="Brummell D."/>
            <person name="Schwinn K."/>
            <person name="Catanach A."/>
            <person name="Fullerton C."/>
            <person name="Li D."/>
            <person name="Meiyalaghan S."/>
            <person name="Nieuwenhuizen N."/>
            <person name="Read N."/>
            <person name="Prakash R."/>
            <person name="Hunter D."/>
            <person name="Zhang H."/>
            <person name="Mckenzie M."/>
            <person name="Knabel M."/>
            <person name="Harris A."/>
            <person name="Allan A."/>
            <person name="Chen A."/>
            <person name="Janssen B."/>
            <person name="Plunkett B."/>
            <person name="Dwamena C."/>
            <person name="Voogd C."/>
            <person name="Leif D."/>
            <person name="Lafferty D."/>
            <person name="Souleyre E."/>
            <person name="Varkonyi-Gasic E."/>
            <person name="Gambi F."/>
            <person name="Hanley J."/>
            <person name="Yao J.-L."/>
            <person name="Cheung J."/>
            <person name="David K."/>
            <person name="Warren B."/>
            <person name="Marsh K."/>
            <person name="Snowden K."/>
            <person name="Lin-Wang K."/>
            <person name="Brian L."/>
            <person name="Martinez-Sanchez M."/>
            <person name="Wang M."/>
            <person name="Ileperuma N."/>
            <person name="Macnee N."/>
            <person name="Campin R."/>
            <person name="Mcatee P."/>
            <person name="Drummond R."/>
            <person name="Espley R."/>
            <person name="Ireland H."/>
            <person name="Wu R."/>
            <person name="Atkinson R."/>
            <person name="Karunairetnam S."/>
            <person name="Bulley S."/>
            <person name="Chunkath S."/>
            <person name="Hanley Z."/>
            <person name="Storey R."/>
            <person name="Thrimawithana A."/>
            <person name="Thomson S."/>
            <person name="David C."/>
            <person name="Testolin R."/>
        </authorList>
    </citation>
    <scope>NUCLEOTIDE SEQUENCE [LARGE SCALE GENOMIC DNA]</scope>
    <source>
        <strain evidence="5">cv. Red5</strain>
        <tissue evidence="4">Young leaf</tissue>
    </source>
</reference>
<dbReference type="OrthoDB" id="1938644at2759"/>
<evidence type="ECO:0000256" key="2">
    <source>
        <dbReference type="SAM" id="MobiDB-lite"/>
    </source>
</evidence>
<dbReference type="InterPro" id="IPR058942">
    <property type="entry name" value="AT3G52170-like"/>
</dbReference>
<dbReference type="SUPFAM" id="SSF54928">
    <property type="entry name" value="RNA-binding domain, RBD"/>
    <property type="match status" value="2"/>
</dbReference>
<dbReference type="InParanoid" id="A0A2R6QZ90"/>
<dbReference type="SMART" id="SM00360">
    <property type="entry name" value="RRM"/>
    <property type="match status" value="2"/>
</dbReference>
<dbReference type="InterPro" id="IPR058941">
    <property type="entry name" value="HTH_AT3G52170-like"/>
</dbReference>
<dbReference type="CDD" id="cd00590">
    <property type="entry name" value="RRM_SF"/>
    <property type="match status" value="1"/>
</dbReference>
<feature type="region of interest" description="Disordered" evidence="2">
    <location>
        <begin position="37"/>
        <end position="57"/>
    </location>
</feature>
<accession>A0A2R6QZ90</accession>
<evidence type="ECO:0000313" key="5">
    <source>
        <dbReference type="Proteomes" id="UP000241394"/>
    </source>
</evidence>
<dbReference type="EMBL" id="NKQK01000011">
    <property type="protein sequence ID" value="PSS17710.1"/>
    <property type="molecule type" value="Genomic_DNA"/>
</dbReference>
<dbReference type="Gene3D" id="3.30.70.330">
    <property type="match status" value="3"/>
</dbReference>
<feature type="compositionally biased region" description="Low complexity" evidence="2">
    <location>
        <begin position="44"/>
        <end position="57"/>
    </location>
</feature>
<comment type="caution">
    <text evidence="4">The sequence shown here is derived from an EMBL/GenBank/DDBJ whole genome shotgun (WGS) entry which is preliminary data.</text>
</comment>
<feature type="compositionally biased region" description="Polar residues" evidence="2">
    <location>
        <begin position="325"/>
        <end position="337"/>
    </location>
</feature>
<dbReference type="OMA" id="CKENIST"/>
<dbReference type="AlphaFoldDB" id="A0A2R6QZ90"/>
<feature type="region of interest" description="Disordered" evidence="2">
    <location>
        <begin position="130"/>
        <end position="153"/>
    </location>
</feature>
<dbReference type="Pfam" id="PF25896">
    <property type="entry name" value="HTH_AT3G52170"/>
    <property type="match status" value="1"/>
</dbReference>
<dbReference type="PANTHER" id="PTHR34568:SF5">
    <property type="entry name" value="RNA-BINDING (RRM_RBD_RNP MOTIFS) FAMILY PROTEIN"/>
    <property type="match status" value="1"/>
</dbReference>
<dbReference type="InterPro" id="IPR000504">
    <property type="entry name" value="RRM_dom"/>
</dbReference>
<dbReference type="PANTHER" id="PTHR34568">
    <property type="entry name" value="RRM DOMAIN-CONTAINING PROTEIN"/>
    <property type="match status" value="1"/>
</dbReference>
<dbReference type="Pfam" id="PF00076">
    <property type="entry name" value="RRM_1"/>
    <property type="match status" value="1"/>
</dbReference>
<evidence type="ECO:0000313" key="4">
    <source>
        <dbReference type="EMBL" id="PSS17710.1"/>
    </source>
</evidence>
<dbReference type="Proteomes" id="UP000241394">
    <property type="component" value="Chromosome LG11"/>
</dbReference>
<reference evidence="5" key="2">
    <citation type="journal article" date="2018" name="BMC Genomics">
        <title>A manually annotated Actinidia chinensis var. chinensis (kiwifruit) genome highlights the challenges associated with draft genomes and gene prediction in plants.</title>
        <authorList>
            <person name="Pilkington S.M."/>
            <person name="Crowhurst R."/>
            <person name="Hilario E."/>
            <person name="Nardozza S."/>
            <person name="Fraser L."/>
            <person name="Peng Y."/>
            <person name="Gunaseelan K."/>
            <person name="Simpson R."/>
            <person name="Tahir J."/>
            <person name="Deroles S.C."/>
            <person name="Templeton K."/>
            <person name="Luo Z."/>
            <person name="Davy M."/>
            <person name="Cheng C."/>
            <person name="McNeilage M."/>
            <person name="Scaglione D."/>
            <person name="Liu Y."/>
            <person name="Zhang Q."/>
            <person name="Datson P."/>
            <person name="De Silva N."/>
            <person name="Gardiner S.E."/>
            <person name="Bassett H."/>
            <person name="Chagne D."/>
            <person name="McCallum J."/>
            <person name="Dzierzon H."/>
            <person name="Deng C."/>
            <person name="Wang Y.Y."/>
            <person name="Barron L."/>
            <person name="Manako K."/>
            <person name="Bowen J."/>
            <person name="Foster T.M."/>
            <person name="Erridge Z.A."/>
            <person name="Tiffin H."/>
            <person name="Waite C.N."/>
            <person name="Davies K.M."/>
            <person name="Grierson E.P."/>
            <person name="Laing W.A."/>
            <person name="Kirk R."/>
            <person name="Chen X."/>
            <person name="Wood M."/>
            <person name="Montefiori M."/>
            <person name="Brummell D.A."/>
            <person name="Schwinn K.E."/>
            <person name="Catanach A."/>
            <person name="Fullerton C."/>
            <person name="Li D."/>
            <person name="Meiyalaghan S."/>
            <person name="Nieuwenhuizen N."/>
            <person name="Read N."/>
            <person name="Prakash R."/>
            <person name="Hunter D."/>
            <person name="Zhang H."/>
            <person name="McKenzie M."/>
            <person name="Knabel M."/>
            <person name="Harris A."/>
            <person name="Allan A.C."/>
            <person name="Gleave A."/>
            <person name="Chen A."/>
            <person name="Janssen B.J."/>
            <person name="Plunkett B."/>
            <person name="Ampomah-Dwamena C."/>
            <person name="Voogd C."/>
            <person name="Leif D."/>
            <person name="Lafferty D."/>
            <person name="Souleyre E.J.F."/>
            <person name="Varkonyi-Gasic E."/>
            <person name="Gambi F."/>
            <person name="Hanley J."/>
            <person name="Yao J.L."/>
            <person name="Cheung J."/>
            <person name="David K.M."/>
            <person name="Warren B."/>
            <person name="Marsh K."/>
            <person name="Snowden K.C."/>
            <person name="Lin-Wang K."/>
            <person name="Brian L."/>
            <person name="Martinez-Sanchez M."/>
            <person name="Wang M."/>
            <person name="Ileperuma N."/>
            <person name="Macnee N."/>
            <person name="Campin R."/>
            <person name="McAtee P."/>
            <person name="Drummond R.S.M."/>
            <person name="Espley R.V."/>
            <person name="Ireland H.S."/>
            <person name="Wu R."/>
            <person name="Atkinson R.G."/>
            <person name="Karunairetnam S."/>
            <person name="Bulley S."/>
            <person name="Chunkath S."/>
            <person name="Hanley Z."/>
            <person name="Storey R."/>
            <person name="Thrimawithana A.H."/>
            <person name="Thomson S."/>
            <person name="David C."/>
            <person name="Testolin R."/>
            <person name="Huang H."/>
            <person name="Hellens R.P."/>
            <person name="Schaffer R.J."/>
        </authorList>
    </citation>
    <scope>NUCLEOTIDE SEQUENCE [LARGE SCALE GENOMIC DNA]</scope>
    <source>
        <strain evidence="5">cv. Red5</strain>
    </source>
</reference>
<dbReference type="GO" id="GO:0003723">
    <property type="term" value="F:RNA binding"/>
    <property type="evidence" value="ECO:0007669"/>
    <property type="project" value="UniProtKB-UniRule"/>
</dbReference>
<proteinExistence type="predicted"/>
<feature type="region of interest" description="Disordered" evidence="2">
    <location>
        <begin position="316"/>
        <end position="338"/>
    </location>
</feature>
<gene>
    <name evidence="4" type="ORF">CEY00_Acc00102</name>
</gene>
<evidence type="ECO:0000259" key="3">
    <source>
        <dbReference type="PROSITE" id="PS50102"/>
    </source>
</evidence>
<dbReference type="PROSITE" id="PS50102">
    <property type="entry name" value="RRM"/>
    <property type="match status" value="1"/>
</dbReference>
<feature type="domain" description="RRM" evidence="3">
    <location>
        <begin position="580"/>
        <end position="655"/>
    </location>
</feature>
<dbReference type="Gramene" id="PSS17710">
    <property type="protein sequence ID" value="PSS17710"/>
    <property type="gene ID" value="CEY00_Acc00102"/>
</dbReference>